<keyword evidence="2" id="KW-0812">Transmembrane</keyword>
<keyword evidence="2" id="KW-1133">Transmembrane helix</keyword>
<protein>
    <submittedName>
        <fullName evidence="4">G_PROTEIN_RECEP_F1_2 domain-containing protein</fullName>
    </submittedName>
</protein>
<dbReference type="WBParaSite" id="SPAL_0000955000.1">
    <property type="protein sequence ID" value="SPAL_0000955000.1"/>
    <property type="gene ID" value="SPAL_0000955000"/>
</dbReference>
<organism evidence="3 4">
    <name type="scientific">Strongyloides papillosus</name>
    <name type="common">Intestinal threadworm</name>
    <dbReference type="NCBI Taxonomy" id="174720"/>
    <lineage>
        <taxon>Eukaryota</taxon>
        <taxon>Metazoa</taxon>
        <taxon>Ecdysozoa</taxon>
        <taxon>Nematoda</taxon>
        <taxon>Chromadorea</taxon>
        <taxon>Rhabditida</taxon>
        <taxon>Tylenchina</taxon>
        <taxon>Panagrolaimomorpha</taxon>
        <taxon>Strongyloidoidea</taxon>
        <taxon>Strongyloididae</taxon>
        <taxon>Strongyloides</taxon>
    </lineage>
</organism>
<dbReference type="AlphaFoldDB" id="A0A0N5BUM9"/>
<dbReference type="Proteomes" id="UP000046392">
    <property type="component" value="Unplaced"/>
</dbReference>
<accession>A0A0N5BUM9</accession>
<keyword evidence="2" id="KW-0472">Membrane</keyword>
<feature type="transmembrane region" description="Helical" evidence="2">
    <location>
        <begin position="214"/>
        <end position="237"/>
    </location>
</feature>
<evidence type="ECO:0000313" key="4">
    <source>
        <dbReference type="WBParaSite" id="SPAL_0000955000.1"/>
    </source>
</evidence>
<evidence type="ECO:0000256" key="2">
    <source>
        <dbReference type="SAM" id="Phobius"/>
    </source>
</evidence>
<feature type="transmembrane region" description="Helical" evidence="2">
    <location>
        <begin position="12"/>
        <end position="33"/>
    </location>
</feature>
<feature type="region of interest" description="Disordered" evidence="1">
    <location>
        <begin position="260"/>
        <end position="294"/>
    </location>
</feature>
<feature type="transmembrane region" description="Helical" evidence="2">
    <location>
        <begin position="98"/>
        <end position="125"/>
    </location>
</feature>
<feature type="transmembrane region" description="Helical" evidence="2">
    <location>
        <begin position="73"/>
        <end position="91"/>
    </location>
</feature>
<feature type="compositionally biased region" description="Acidic residues" evidence="1">
    <location>
        <begin position="264"/>
        <end position="277"/>
    </location>
</feature>
<name>A0A0N5BUM9_STREA</name>
<sequence length="323" mass="37594">MVEESKYLKVIFSKLSILFLIIVGGITSINIYILTNEYTRSRPICLINDLIPPALDYHRLAMPIALLCRSIEFSLVINYIQIFLSVVAVYGSLKGKRILYIICFNFIIVLITFGGLFLGLVIIIISKKLVLKSAFTLFFILYQDDDEFCLVIEPVLKCRQYNVAPINRSNEILKDIPFDGDIIERKCGVRSSNIEENENDCTEYLTNVTLSYKWVIYISIMYFLFLTIVIVQIMRIISCSKSSNKYFGNFIRNTRRGEEHNLEVEEGEEEDDDDEDEKEKKSNSDIIIEDNNNRNNDDIQEFEMITIYLNDKQYNDNEDVEFL</sequence>
<evidence type="ECO:0000313" key="3">
    <source>
        <dbReference type="Proteomes" id="UP000046392"/>
    </source>
</evidence>
<keyword evidence="3" id="KW-1185">Reference proteome</keyword>
<evidence type="ECO:0000256" key="1">
    <source>
        <dbReference type="SAM" id="MobiDB-lite"/>
    </source>
</evidence>
<proteinExistence type="predicted"/>
<reference evidence="4" key="1">
    <citation type="submission" date="2017-02" db="UniProtKB">
        <authorList>
            <consortium name="WormBaseParasite"/>
        </authorList>
    </citation>
    <scope>IDENTIFICATION</scope>
</reference>